<evidence type="ECO:0000313" key="3">
    <source>
        <dbReference type="Proteomes" id="UP000800036"/>
    </source>
</evidence>
<dbReference type="EMBL" id="ML976739">
    <property type="protein sequence ID" value="KAF1966912.1"/>
    <property type="molecule type" value="Genomic_DNA"/>
</dbReference>
<evidence type="ECO:0000313" key="2">
    <source>
        <dbReference type="EMBL" id="KAF1966912.1"/>
    </source>
</evidence>
<feature type="region of interest" description="Disordered" evidence="1">
    <location>
        <begin position="34"/>
        <end position="68"/>
    </location>
</feature>
<dbReference type="AlphaFoldDB" id="A0A6A5UT32"/>
<gene>
    <name evidence="2" type="ORF">BU23DRAFT_306281</name>
</gene>
<feature type="region of interest" description="Disordered" evidence="1">
    <location>
        <begin position="217"/>
        <end position="259"/>
    </location>
</feature>
<feature type="compositionally biased region" description="Polar residues" evidence="1">
    <location>
        <begin position="218"/>
        <end position="234"/>
    </location>
</feature>
<dbReference type="Proteomes" id="UP000800036">
    <property type="component" value="Unassembled WGS sequence"/>
</dbReference>
<organism evidence="2 3">
    <name type="scientific">Bimuria novae-zelandiae CBS 107.79</name>
    <dbReference type="NCBI Taxonomy" id="1447943"/>
    <lineage>
        <taxon>Eukaryota</taxon>
        <taxon>Fungi</taxon>
        <taxon>Dikarya</taxon>
        <taxon>Ascomycota</taxon>
        <taxon>Pezizomycotina</taxon>
        <taxon>Dothideomycetes</taxon>
        <taxon>Pleosporomycetidae</taxon>
        <taxon>Pleosporales</taxon>
        <taxon>Massarineae</taxon>
        <taxon>Didymosphaeriaceae</taxon>
        <taxon>Bimuria</taxon>
    </lineage>
</organism>
<accession>A0A6A5UT32</accession>
<name>A0A6A5UT32_9PLEO</name>
<keyword evidence="3" id="KW-1185">Reference proteome</keyword>
<reference evidence="2" key="1">
    <citation type="journal article" date="2020" name="Stud. Mycol.">
        <title>101 Dothideomycetes genomes: a test case for predicting lifestyles and emergence of pathogens.</title>
        <authorList>
            <person name="Haridas S."/>
            <person name="Albert R."/>
            <person name="Binder M."/>
            <person name="Bloem J."/>
            <person name="Labutti K."/>
            <person name="Salamov A."/>
            <person name="Andreopoulos B."/>
            <person name="Baker S."/>
            <person name="Barry K."/>
            <person name="Bills G."/>
            <person name="Bluhm B."/>
            <person name="Cannon C."/>
            <person name="Castanera R."/>
            <person name="Culley D."/>
            <person name="Daum C."/>
            <person name="Ezra D."/>
            <person name="Gonzalez J."/>
            <person name="Henrissat B."/>
            <person name="Kuo A."/>
            <person name="Liang C."/>
            <person name="Lipzen A."/>
            <person name="Lutzoni F."/>
            <person name="Magnuson J."/>
            <person name="Mondo S."/>
            <person name="Nolan M."/>
            <person name="Ohm R."/>
            <person name="Pangilinan J."/>
            <person name="Park H.-J."/>
            <person name="Ramirez L."/>
            <person name="Alfaro M."/>
            <person name="Sun H."/>
            <person name="Tritt A."/>
            <person name="Yoshinaga Y."/>
            <person name="Zwiers L.-H."/>
            <person name="Turgeon B."/>
            <person name="Goodwin S."/>
            <person name="Spatafora J."/>
            <person name="Crous P."/>
            <person name="Grigoriev I."/>
        </authorList>
    </citation>
    <scope>NUCLEOTIDE SEQUENCE</scope>
    <source>
        <strain evidence="2">CBS 107.79</strain>
    </source>
</reference>
<dbReference type="OrthoDB" id="19619at2759"/>
<protein>
    <submittedName>
        <fullName evidence="2">Uncharacterized protein</fullName>
    </submittedName>
</protein>
<evidence type="ECO:0000256" key="1">
    <source>
        <dbReference type="SAM" id="MobiDB-lite"/>
    </source>
</evidence>
<sequence length="271" mass="31365">MSTQLPIRLYRPLHRQQLAPTSLNRLFSTSRPAFRNAKSRGRVDSVAASSAARHQHNKAPTAYQEEQLSDERNVPDDIGLVPGTFVHAPLFPLTRFSLSDRMWYEWKWIRSRLGSWIQLWRFRRSFDTTKKPIMHWWSSRAQLKYRALQKYKHLHESFAKRFESGLAALHIERSNEISKAHRGAASRSPNGMEYDRRAHLQDRVESRESPFASWLRANWNTSGHPPHPKQTTTHGSERVEPGKQSRGIPCSAETIHPGRGQRLEGLGLHKL</sequence>
<proteinExistence type="predicted"/>